<dbReference type="InterPro" id="IPR038765">
    <property type="entry name" value="Papain-like_cys_pep_sf"/>
</dbReference>
<dbReference type="OrthoDB" id="6129702at2759"/>
<reference evidence="3" key="1">
    <citation type="submission" date="2020-11" db="EMBL/GenBank/DDBJ databases">
        <authorList>
            <consortium name="DOE Joint Genome Institute"/>
            <person name="Ahrendt S."/>
            <person name="Riley R."/>
            <person name="Andreopoulos W."/>
            <person name="Labutti K."/>
            <person name="Pangilinan J."/>
            <person name="Ruiz-Duenas F.J."/>
            <person name="Barrasa J.M."/>
            <person name="Sanchez-Garcia M."/>
            <person name="Camarero S."/>
            <person name="Miyauchi S."/>
            <person name="Serrano A."/>
            <person name="Linde D."/>
            <person name="Babiker R."/>
            <person name="Drula E."/>
            <person name="Ayuso-Fernandez I."/>
            <person name="Pacheco R."/>
            <person name="Padilla G."/>
            <person name="Ferreira P."/>
            <person name="Barriuso J."/>
            <person name="Kellner H."/>
            <person name="Castanera R."/>
            <person name="Alfaro M."/>
            <person name="Ramirez L."/>
            <person name="Pisabarro A.G."/>
            <person name="Kuo A."/>
            <person name="Tritt A."/>
            <person name="Lipzen A."/>
            <person name="He G."/>
            <person name="Yan M."/>
            <person name="Ng V."/>
            <person name="Cullen D."/>
            <person name="Martin F."/>
            <person name="Rosso M.-N."/>
            <person name="Henrissat B."/>
            <person name="Hibbett D."/>
            <person name="Martinez A.T."/>
            <person name="Grigoriev I.V."/>
        </authorList>
    </citation>
    <scope>NUCLEOTIDE SEQUENCE</scope>
    <source>
        <strain evidence="3">AH 40177</strain>
    </source>
</reference>
<dbReference type="Proteomes" id="UP000772434">
    <property type="component" value="Unassembled WGS sequence"/>
</dbReference>
<proteinExistence type="predicted"/>
<feature type="compositionally biased region" description="Acidic residues" evidence="1">
    <location>
        <begin position="175"/>
        <end position="187"/>
    </location>
</feature>
<evidence type="ECO:0000256" key="1">
    <source>
        <dbReference type="SAM" id="MobiDB-lite"/>
    </source>
</evidence>
<dbReference type="PANTHER" id="PTHR46333">
    <property type="entry name" value="CYTOKINESIS PROTEIN 3"/>
    <property type="match status" value="1"/>
</dbReference>
<dbReference type="Pfam" id="PF01841">
    <property type="entry name" value="Transglut_core"/>
    <property type="match status" value="1"/>
</dbReference>
<dbReference type="Gene3D" id="3.10.620.30">
    <property type="match status" value="1"/>
</dbReference>
<dbReference type="AlphaFoldDB" id="A0A9P5PYR1"/>
<name>A0A9P5PYR1_9AGAR</name>
<comment type="caution">
    <text evidence="3">The sequence shown here is derived from an EMBL/GenBank/DDBJ whole genome shotgun (WGS) entry which is preliminary data.</text>
</comment>
<keyword evidence="4" id="KW-1185">Reference proteome</keyword>
<organism evidence="3 4">
    <name type="scientific">Rhodocollybia butyracea</name>
    <dbReference type="NCBI Taxonomy" id="206335"/>
    <lineage>
        <taxon>Eukaryota</taxon>
        <taxon>Fungi</taxon>
        <taxon>Dikarya</taxon>
        <taxon>Basidiomycota</taxon>
        <taxon>Agaricomycotina</taxon>
        <taxon>Agaricomycetes</taxon>
        <taxon>Agaricomycetidae</taxon>
        <taxon>Agaricales</taxon>
        <taxon>Marasmiineae</taxon>
        <taxon>Omphalotaceae</taxon>
        <taxon>Rhodocollybia</taxon>
    </lineage>
</organism>
<dbReference type="EMBL" id="JADNRY010000030">
    <property type="protein sequence ID" value="KAF9071724.1"/>
    <property type="molecule type" value="Genomic_DNA"/>
</dbReference>
<dbReference type="InterPro" id="IPR002931">
    <property type="entry name" value="Transglutaminase-like"/>
</dbReference>
<accession>A0A9P5PYR1</accession>
<feature type="compositionally biased region" description="Pro residues" evidence="1">
    <location>
        <begin position="163"/>
        <end position="174"/>
    </location>
</feature>
<dbReference type="GO" id="GO:0005737">
    <property type="term" value="C:cytoplasm"/>
    <property type="evidence" value="ECO:0007669"/>
    <property type="project" value="TreeGrafter"/>
</dbReference>
<dbReference type="SMART" id="SM00460">
    <property type="entry name" value="TGc"/>
    <property type="match status" value="1"/>
</dbReference>
<dbReference type="InterPro" id="IPR052557">
    <property type="entry name" value="CAP/Cytokinesis_protein"/>
</dbReference>
<evidence type="ECO:0000313" key="4">
    <source>
        <dbReference type="Proteomes" id="UP000772434"/>
    </source>
</evidence>
<sequence length="525" mass="57430">MSTLARPPLPARRSSGVPPPPPPRRASKVSDDEETEKPMGIAARIASLQLNHVAKAGKPVTPTKQVQPVTPEGSQGEDEEDDPVVPPPPPPRRKSIVPKGRSESIPPPPPRQKSTPVPTRQPTWEEIEARGHDFVRAVSRKPPPIPSEQTHVPPAVPGRRLPPKPARLPTPPPEPEPEPDYDEAVEEEESSSCLKCHDFSFVDDHAAQFPRETVVSLDQLAYDLTCPWESETEKCRAIFTWLHHNIAYDAESFFGGNVQPCTPESTLRTGLGVCDGYATLFADLATRAGLQAMKVTGHGKGFGYIATEAGGPLPQYQGNHAWNCALMDGDWRLVDSCWGAGSVNGAASGYVKGFNPSWFTYTNAEFGKKHYPEDPGYQLLSDEEGGPVSWEDYILEEEGPLIFNDFHTNKFSARYIQPSTKYIQGGTWVSFHLLKLCEHLSTADADNYVHLICMPDESRTPMVLNPESGGWSADIFVPAGGGDLSLFYVTKIGEDNAKGVGVKDYTRAVGRKGMAFGGLCRWTVV</sequence>
<protein>
    <recommendedName>
        <fullName evidence="2">Transglutaminase-like domain-containing protein</fullName>
    </recommendedName>
</protein>
<feature type="domain" description="Transglutaminase-like" evidence="2">
    <location>
        <begin position="266"/>
        <end position="338"/>
    </location>
</feature>
<dbReference type="SUPFAM" id="SSF54001">
    <property type="entry name" value="Cysteine proteinases"/>
    <property type="match status" value="1"/>
</dbReference>
<evidence type="ECO:0000259" key="2">
    <source>
        <dbReference type="SMART" id="SM00460"/>
    </source>
</evidence>
<feature type="region of interest" description="Disordered" evidence="1">
    <location>
        <begin position="1"/>
        <end position="187"/>
    </location>
</feature>
<dbReference type="PANTHER" id="PTHR46333:SF5">
    <property type="entry name" value="TRANSGLUTAMINASE-LIKE DOMAIN-CONTAINING PROTEIN"/>
    <property type="match status" value="1"/>
</dbReference>
<feature type="compositionally biased region" description="Polar residues" evidence="1">
    <location>
        <begin position="112"/>
        <end position="122"/>
    </location>
</feature>
<gene>
    <name evidence="3" type="ORF">BDP27DRAFT_1321803</name>
</gene>
<evidence type="ECO:0000313" key="3">
    <source>
        <dbReference type="EMBL" id="KAF9071724.1"/>
    </source>
</evidence>